<proteinExistence type="predicted"/>
<dbReference type="Pfam" id="PF00656">
    <property type="entry name" value="Peptidase_C14"/>
    <property type="match status" value="1"/>
</dbReference>
<comment type="caution">
    <text evidence="2">The sequence shown here is derived from an EMBL/GenBank/DDBJ whole genome shotgun (WGS) entry which is preliminary data.</text>
</comment>
<reference evidence="2 3" key="1">
    <citation type="submission" date="2018-07" db="EMBL/GenBank/DDBJ databases">
        <title>Chitinophaga K2CV101002-2 sp. nov., isolated from a monsoon evergreen broad-leaved forest soil.</title>
        <authorList>
            <person name="Lv Y."/>
        </authorList>
    </citation>
    <scope>NUCLEOTIDE SEQUENCE [LARGE SCALE GENOMIC DNA]</scope>
    <source>
        <strain evidence="2 3">GDMCC 1.1288</strain>
    </source>
</reference>
<gene>
    <name evidence="2" type="ORF">DVR12_03835</name>
</gene>
<evidence type="ECO:0000259" key="1">
    <source>
        <dbReference type="Pfam" id="PF00656"/>
    </source>
</evidence>
<dbReference type="Proteomes" id="UP000260644">
    <property type="component" value="Unassembled WGS sequence"/>
</dbReference>
<protein>
    <recommendedName>
        <fullName evidence="1">Peptidase C14 caspase domain-containing protein</fullName>
    </recommendedName>
</protein>
<dbReference type="RefSeq" id="WP_116974119.1">
    <property type="nucleotide sequence ID" value="NZ_QPMM01000001.1"/>
</dbReference>
<dbReference type="GO" id="GO:0004197">
    <property type="term" value="F:cysteine-type endopeptidase activity"/>
    <property type="evidence" value="ECO:0007669"/>
    <property type="project" value="InterPro"/>
</dbReference>
<evidence type="ECO:0000313" key="2">
    <source>
        <dbReference type="EMBL" id="RFS26927.1"/>
    </source>
</evidence>
<feature type="domain" description="Peptidase C14 caspase" evidence="1">
    <location>
        <begin position="646"/>
        <end position="851"/>
    </location>
</feature>
<dbReference type="SUPFAM" id="SSF102405">
    <property type="entry name" value="MCP/YpsA-like"/>
    <property type="match status" value="1"/>
</dbReference>
<name>A0A3E1YHV0_9BACT</name>
<dbReference type="InterPro" id="IPR011600">
    <property type="entry name" value="Pept_C14_caspase"/>
</dbReference>
<sequence length="1521" mass="174794">MVIDTDKMEIAEKSVAAFDKRFRDYYPNGDHMQLIQLAAFPVAVTVHLLYQLWANFNSFEENGVICKIDAMVVNDCILSNLFRQTSAEVYELEAEVRHFLLLKLRLKRSADEIRELANFLYQYSRHNTMGASWNNYYDAQQWTAIMEIDKQVAANEILESLAREVQRNNTSRGIGIANLISTLQLNDRHFANLVGQAFYDKTNVGSEKQLVVSDQNDGQSIRISISLPPVLSNKLSKVVSMPKEVIDVADRAPIVYGIIDLSTDNKNELKEVTQIAEILLRKKVIESKEYLKIINDRKSRMFFSVLADLFKVCKAQDSIFIFIDPRNSLINTYSDIFQGMISEIGERLPRILFILDGIRPDSPWLMINHPRVRILHVSSRIIVKTLTKIQDTSITCALFYKLVLNEFLKIYRKTNIDFPQFNIMHEDWEKPLLLDFPQPDLQPQIMSYLGYKQEEFEDFTTTRNRYLNDIGVTNASDEMFFFRSIVKLKASKLLTVVWLTKNGRLDLDLRIEHCSNHYYQWKDLINPAYSRATWIKLLGSLRFANTFFIGITRSTDFEETSRIIRFLKSVAIAWDVKLQYFLMDDFESSPIPIPENDVVLPCKYYGNTQDKQQTKYALKQEVKKLARFGKKYNETDWETKTNVHGLLLGINEYADKFVNLISPVNDVNKLYAACTESGLLKSTACTLLVNNEVKKHLVMQHLTSILSVAREDEIVLFYFSGYGINMANENKILFYDYTLMSKGDESDACLTAEEFRSCITAAKYNPYIILILETPSGSREWIDENNPKHFALMATQLEELCYETVHSQGTITDIVSSLIRENAKISYKQLLRKVIEAHIMGEKHYWQTPMFVVHKDNWNTLFLTAGENSTSEINSDLINLNKTVSKENLYARLYFNQEFKYERFGLLKAGLENKNINLSVRKYIDETVNVNQFRRPLPDIVFLQLDGQILPYSEPFKEIHKHLVVAFALDIPIFCLSTNAYQFQSLKFNIPWPVTIYSYENEVDINAVIDNVYEKTKHLIHQSTQDLTETSSAALVLGIDYKYETYASRNAERFRDWLVSPGGGRLDKKNVKLLTSGTEQWDMISLPVLDHVINGVNIEDDSTAKEILYIYICGETTSEQLNRYGIYIPNREEKNFFFDFRYIFTNLVSKNAYKKIIMFLDLEVGDIGTPVLPQFNGHSFSGNTIFSSAIYFQKTYHRRNERTLFIDSLLAGLEGEAINDAGYLTTDSLNNYLNSRISTDVVQQSLQFNANGNIEILSAELLKQDIYCQFADEYIGQQLVIRKGDEIVEQIQIKRKLEPSILPTGLYSFSVGNVLTKSVEIPINYDPVRVNLHWVFKKKWVLVVGNRTEDISPELKYVSNAIGAQLAKEGYGLVTGDWPGIVNEVFKAYSAFIDEERLENKGYINWVRLSNSNTIGYTYRQQEMFSTDWFKKAVNSAGAVILIEGLTGTETAFKLAQEADIPVIPIPTTGGFAGKAYEIMSDNRTLPMFMGELFRQITSPQEATDIARVVIKILESLDDKK</sequence>
<evidence type="ECO:0000313" key="3">
    <source>
        <dbReference type="Proteomes" id="UP000260644"/>
    </source>
</evidence>
<dbReference type="EMBL" id="QPMM01000001">
    <property type="protein sequence ID" value="RFS26927.1"/>
    <property type="molecule type" value="Genomic_DNA"/>
</dbReference>
<keyword evidence="3" id="KW-1185">Reference proteome</keyword>
<organism evidence="2 3">
    <name type="scientific">Chitinophaga silvatica</name>
    <dbReference type="NCBI Taxonomy" id="2282649"/>
    <lineage>
        <taxon>Bacteria</taxon>
        <taxon>Pseudomonadati</taxon>
        <taxon>Bacteroidota</taxon>
        <taxon>Chitinophagia</taxon>
        <taxon>Chitinophagales</taxon>
        <taxon>Chitinophagaceae</taxon>
        <taxon>Chitinophaga</taxon>
    </lineage>
</organism>
<dbReference type="Gene3D" id="3.40.50.450">
    <property type="match status" value="1"/>
</dbReference>
<accession>A0A3E1YHV0</accession>
<dbReference type="GO" id="GO:0006508">
    <property type="term" value="P:proteolysis"/>
    <property type="evidence" value="ECO:0007669"/>
    <property type="project" value="InterPro"/>
</dbReference>
<dbReference type="OrthoDB" id="603045at2"/>
<dbReference type="Gene3D" id="3.40.50.1460">
    <property type="match status" value="1"/>
</dbReference>